<gene>
    <name evidence="1" type="ORF">VSU01S_03430</name>
</gene>
<protein>
    <recommendedName>
        <fullName evidence="3">Polyketide cyclase</fullName>
    </recommendedName>
</protein>
<keyword evidence="2" id="KW-1185">Reference proteome</keyword>
<comment type="caution">
    <text evidence="1">The sequence shown here is derived from an EMBL/GenBank/DDBJ whole genome shotgun (WGS) entry which is preliminary data.</text>
</comment>
<dbReference type="Proteomes" id="UP000321113">
    <property type="component" value="Unassembled WGS sequence"/>
</dbReference>
<evidence type="ECO:0000313" key="2">
    <source>
        <dbReference type="Proteomes" id="UP000321113"/>
    </source>
</evidence>
<accession>A0A511QL91</accession>
<dbReference type="EMBL" id="BJXK01000001">
    <property type="protein sequence ID" value="GEM78098.1"/>
    <property type="molecule type" value="Genomic_DNA"/>
</dbReference>
<evidence type="ECO:0000313" key="1">
    <source>
        <dbReference type="EMBL" id="GEM78098.1"/>
    </source>
</evidence>
<name>A0A511QL91_9VIBR</name>
<evidence type="ECO:0008006" key="3">
    <source>
        <dbReference type="Google" id="ProtNLM"/>
    </source>
</evidence>
<reference evidence="1 2" key="1">
    <citation type="submission" date="2019-07" db="EMBL/GenBank/DDBJ databases">
        <title>Whole genome shotgun sequence of Vibrio superstes NBRC 103154.</title>
        <authorList>
            <person name="Hosoyama A."/>
            <person name="Uohara A."/>
            <person name="Ohji S."/>
            <person name="Ichikawa N."/>
        </authorList>
    </citation>
    <scope>NUCLEOTIDE SEQUENCE [LARGE SCALE GENOMIC DNA]</scope>
    <source>
        <strain evidence="1 2">NBRC 103154</strain>
    </source>
</reference>
<organism evidence="1 2">
    <name type="scientific">Vibrio superstes NBRC 103154</name>
    <dbReference type="NCBI Taxonomy" id="1219062"/>
    <lineage>
        <taxon>Bacteria</taxon>
        <taxon>Pseudomonadati</taxon>
        <taxon>Pseudomonadota</taxon>
        <taxon>Gammaproteobacteria</taxon>
        <taxon>Vibrionales</taxon>
        <taxon>Vibrionaceae</taxon>
        <taxon>Vibrio</taxon>
    </lineage>
</organism>
<sequence length="143" mass="16038">MTPDCIAQIDFDSVEVLNKINRKTEFSLVEEQLKGKRPAGLLSITFDTKVQVLEQRANKPGSISIEQSLYNYNMFVDEAAFAYQLQPISETEVLVDVQASNTVRPSVPGWVNNLFQSNVDDKVLHFQAALTALCSNWKKPSES</sequence>
<dbReference type="AlphaFoldDB" id="A0A511QL91"/>
<proteinExistence type="predicted"/>